<accession>A0A3L9Y9Y6</accession>
<dbReference type="OrthoDB" id="9976358at2"/>
<evidence type="ECO:0000313" key="3">
    <source>
        <dbReference type="Proteomes" id="UP000281343"/>
    </source>
</evidence>
<evidence type="ECO:0008006" key="4">
    <source>
        <dbReference type="Google" id="ProtNLM"/>
    </source>
</evidence>
<feature type="signal peptide" evidence="1">
    <location>
        <begin position="1"/>
        <end position="42"/>
    </location>
</feature>
<feature type="chain" id="PRO_5017957857" description="Lipoprotein" evidence="1">
    <location>
        <begin position="43"/>
        <end position="163"/>
    </location>
</feature>
<reference evidence="2 3" key="1">
    <citation type="submission" date="2018-10" db="EMBL/GenBank/DDBJ databases">
        <authorList>
            <person name="Jung H.S."/>
            <person name="Jeon C.O."/>
        </authorList>
    </citation>
    <scope>NUCLEOTIDE SEQUENCE [LARGE SCALE GENOMIC DNA]</scope>
    <source>
        <strain evidence="2 3">MA-7-27</strain>
    </source>
</reference>
<dbReference type="EMBL" id="RCNT01000001">
    <property type="protein sequence ID" value="RMA43947.1"/>
    <property type="molecule type" value="Genomic_DNA"/>
</dbReference>
<comment type="caution">
    <text evidence="2">The sequence shown here is derived from an EMBL/GenBank/DDBJ whole genome shotgun (WGS) entry which is preliminary data.</text>
</comment>
<dbReference type="Proteomes" id="UP000281343">
    <property type="component" value="Unassembled WGS sequence"/>
</dbReference>
<sequence length="163" mass="16940">MTKGWPSMIGFDHRTYLATGLRRLFIVALCGGLAACVSTAPATPTAPTMQGLVSTPDAEPGNALATPGMAASLMQTVCSSADRNSTAAANGFVRNSRTGTLFHQRYNLSIRADGPCSLVFVSRSSQAEIAAALSSVPAVLGGARQSPFDRNETYYSALYGSAT</sequence>
<name>A0A3L9Y9Y6_9RHOB</name>
<keyword evidence="1" id="KW-0732">Signal</keyword>
<dbReference type="AlphaFoldDB" id="A0A3L9Y9Y6"/>
<organism evidence="2 3">
    <name type="scientific">Rhodophyticola porphyridii</name>
    <dbReference type="NCBI Taxonomy" id="1852017"/>
    <lineage>
        <taxon>Bacteria</taxon>
        <taxon>Pseudomonadati</taxon>
        <taxon>Pseudomonadota</taxon>
        <taxon>Alphaproteobacteria</taxon>
        <taxon>Rhodobacterales</taxon>
        <taxon>Roseobacteraceae</taxon>
        <taxon>Rhodophyticola</taxon>
    </lineage>
</organism>
<dbReference type="RefSeq" id="WP_121896536.1">
    <property type="nucleotide sequence ID" value="NZ_RCNT01000001.1"/>
</dbReference>
<gene>
    <name evidence="2" type="ORF">D9R08_03260</name>
</gene>
<evidence type="ECO:0000313" key="2">
    <source>
        <dbReference type="EMBL" id="RMA43947.1"/>
    </source>
</evidence>
<proteinExistence type="predicted"/>
<protein>
    <recommendedName>
        <fullName evidence="4">Lipoprotein</fullName>
    </recommendedName>
</protein>
<evidence type="ECO:0000256" key="1">
    <source>
        <dbReference type="SAM" id="SignalP"/>
    </source>
</evidence>
<keyword evidence="3" id="KW-1185">Reference proteome</keyword>